<dbReference type="EMBL" id="BPVZ01000029">
    <property type="protein sequence ID" value="GKV08639.1"/>
    <property type="molecule type" value="Genomic_DNA"/>
</dbReference>
<dbReference type="PANTHER" id="PTHR48493">
    <property type="entry name" value="UBIQUITIN-LIKE DOMAIN-CONTAINING CTD PHOSPHATASE 1"/>
    <property type="match status" value="1"/>
</dbReference>
<comment type="caution">
    <text evidence="1">The sequence shown here is derived from an EMBL/GenBank/DDBJ whole genome shotgun (WGS) entry which is preliminary data.</text>
</comment>
<evidence type="ECO:0000313" key="1">
    <source>
        <dbReference type="EMBL" id="GKV08639.1"/>
    </source>
</evidence>
<protein>
    <submittedName>
        <fullName evidence="1">Uncharacterized protein</fullName>
    </submittedName>
</protein>
<accession>A0AAV5JB20</accession>
<evidence type="ECO:0000313" key="2">
    <source>
        <dbReference type="Proteomes" id="UP001054252"/>
    </source>
</evidence>
<dbReference type="SUPFAM" id="SSF54236">
    <property type="entry name" value="Ubiquitin-like"/>
    <property type="match status" value="1"/>
</dbReference>
<reference evidence="1 2" key="1">
    <citation type="journal article" date="2021" name="Commun. Biol.">
        <title>The genome of Shorea leprosula (Dipterocarpaceae) highlights the ecological relevance of drought in aseasonal tropical rainforests.</title>
        <authorList>
            <person name="Ng K.K.S."/>
            <person name="Kobayashi M.J."/>
            <person name="Fawcett J.A."/>
            <person name="Hatakeyama M."/>
            <person name="Paape T."/>
            <person name="Ng C.H."/>
            <person name="Ang C.C."/>
            <person name="Tnah L.H."/>
            <person name="Lee C.T."/>
            <person name="Nishiyama T."/>
            <person name="Sese J."/>
            <person name="O'Brien M.J."/>
            <person name="Copetti D."/>
            <person name="Mohd Noor M.I."/>
            <person name="Ong R.C."/>
            <person name="Putra M."/>
            <person name="Sireger I.Z."/>
            <person name="Indrioko S."/>
            <person name="Kosugi Y."/>
            <person name="Izuno A."/>
            <person name="Isagi Y."/>
            <person name="Lee S.L."/>
            <person name="Shimizu K.K."/>
        </authorList>
    </citation>
    <scope>NUCLEOTIDE SEQUENCE [LARGE SCALE GENOMIC DNA]</scope>
    <source>
        <strain evidence="1">214</strain>
    </source>
</reference>
<keyword evidence="2" id="KW-1185">Reference proteome</keyword>
<gene>
    <name evidence="1" type="ORF">SLEP1_g20243</name>
</gene>
<dbReference type="AlphaFoldDB" id="A0AAV5JB20"/>
<dbReference type="Proteomes" id="UP001054252">
    <property type="component" value="Unassembled WGS sequence"/>
</dbReference>
<organism evidence="1 2">
    <name type="scientific">Rubroshorea leprosula</name>
    <dbReference type="NCBI Taxonomy" id="152421"/>
    <lineage>
        <taxon>Eukaryota</taxon>
        <taxon>Viridiplantae</taxon>
        <taxon>Streptophyta</taxon>
        <taxon>Embryophyta</taxon>
        <taxon>Tracheophyta</taxon>
        <taxon>Spermatophyta</taxon>
        <taxon>Magnoliopsida</taxon>
        <taxon>eudicotyledons</taxon>
        <taxon>Gunneridae</taxon>
        <taxon>Pentapetalae</taxon>
        <taxon>rosids</taxon>
        <taxon>malvids</taxon>
        <taxon>Malvales</taxon>
        <taxon>Dipterocarpaceae</taxon>
        <taxon>Rubroshorea</taxon>
    </lineage>
</organism>
<sequence length="128" mass="14310">MTSFSSAVAHKKELVEWQVNPPTGFKRQVTDNLQSGKEYIVQVCGDNSVAELRCRICKLTNVLSKRQNLLYPKIENKLSDDSILLSSIPLKPSLKMTMIGYFSSSPLPLDFICSISTNFKLISPRITG</sequence>
<dbReference type="GO" id="GO:0090364">
    <property type="term" value="P:regulation of proteasome assembly"/>
    <property type="evidence" value="ECO:0007669"/>
    <property type="project" value="InterPro"/>
</dbReference>
<dbReference type="InterPro" id="IPR029071">
    <property type="entry name" value="Ubiquitin-like_domsf"/>
</dbReference>
<dbReference type="InterPro" id="IPR051658">
    <property type="entry name" value="UBLCP1"/>
</dbReference>
<name>A0AAV5JB20_9ROSI</name>
<dbReference type="PANTHER" id="PTHR48493:SF1">
    <property type="entry name" value="UBIQUITIN-LIKE DOMAIN-CONTAINING CTD PHOSPHATASE 1"/>
    <property type="match status" value="1"/>
</dbReference>
<proteinExistence type="predicted"/>
<dbReference type="Gene3D" id="3.10.20.90">
    <property type="entry name" value="Phosphatidylinositol 3-kinase Catalytic Subunit, Chain A, domain 1"/>
    <property type="match status" value="1"/>
</dbReference>